<organism evidence="2 3">
    <name type="scientific">Candidatus Uhrbacteria bacterium GW2011_GWC1_41_20</name>
    <dbReference type="NCBI Taxonomy" id="1618983"/>
    <lineage>
        <taxon>Bacteria</taxon>
        <taxon>Candidatus Uhriibacteriota</taxon>
    </lineage>
</organism>
<feature type="domain" description="DUF4145" evidence="1">
    <location>
        <begin position="104"/>
        <end position="170"/>
    </location>
</feature>
<evidence type="ECO:0000259" key="1">
    <source>
        <dbReference type="Pfam" id="PF13643"/>
    </source>
</evidence>
<dbReference type="Pfam" id="PF13643">
    <property type="entry name" value="DUF4145"/>
    <property type="match status" value="1"/>
</dbReference>
<comment type="caution">
    <text evidence="2">The sequence shown here is derived from an EMBL/GenBank/DDBJ whole genome shotgun (WGS) entry which is preliminary data.</text>
</comment>
<dbReference type="Proteomes" id="UP000033930">
    <property type="component" value="Unassembled WGS sequence"/>
</dbReference>
<accession>A0A0G0YG39</accession>
<sequence length="226" mass="25988">MLYSKTLSLNCPHCDTKCQFVVVEQGHQKCINDDKHHIPYICTNCNGLIATKWTVHNNCSPDEFRSSPGGYGQRLDIYYPIVGDWKPRVNLQLITNEKVRTDFKEAISCYNNGFNNACMLMARRSIQQEMIDKKATGKNLYQQIESTGISEKLKALLHKIKNFGNNGAHPDFCLFDEEGNEIIDKHGFAKLSLEFLDRYFANEYEIDSLVESAPRSHKELEEKEDK</sequence>
<gene>
    <name evidence="2" type="ORF">UU50_C0007G0005</name>
</gene>
<reference evidence="2 3" key="1">
    <citation type="journal article" date="2015" name="Nature">
        <title>rRNA introns, odd ribosomes, and small enigmatic genomes across a large radiation of phyla.</title>
        <authorList>
            <person name="Brown C.T."/>
            <person name="Hug L.A."/>
            <person name="Thomas B.C."/>
            <person name="Sharon I."/>
            <person name="Castelle C.J."/>
            <person name="Singh A."/>
            <person name="Wilkins M.J."/>
            <person name="Williams K.H."/>
            <person name="Banfield J.F."/>
        </authorList>
    </citation>
    <scope>NUCLEOTIDE SEQUENCE [LARGE SCALE GENOMIC DNA]</scope>
</reference>
<dbReference type="AlphaFoldDB" id="A0A0G0YG39"/>
<protein>
    <recommendedName>
        <fullName evidence="1">DUF4145 domain-containing protein</fullName>
    </recommendedName>
</protein>
<evidence type="ECO:0000313" key="3">
    <source>
        <dbReference type="Proteomes" id="UP000033930"/>
    </source>
</evidence>
<evidence type="ECO:0000313" key="2">
    <source>
        <dbReference type="EMBL" id="KKR99317.1"/>
    </source>
</evidence>
<name>A0A0G0YG39_9BACT</name>
<proteinExistence type="predicted"/>
<dbReference type="EMBL" id="LCAW01000007">
    <property type="protein sequence ID" value="KKR99317.1"/>
    <property type="molecule type" value="Genomic_DNA"/>
</dbReference>
<dbReference type="InterPro" id="IPR025285">
    <property type="entry name" value="DUF4145"/>
</dbReference>